<keyword evidence="1" id="KW-1133">Transmembrane helix</keyword>
<reference evidence="2 3" key="1">
    <citation type="submission" date="2021-01" db="EMBL/GenBank/DDBJ databases">
        <title>Whole genome shotgun sequence of Plantactinospora mayteni NBRC 109088.</title>
        <authorList>
            <person name="Komaki H."/>
            <person name="Tamura T."/>
        </authorList>
    </citation>
    <scope>NUCLEOTIDE SEQUENCE [LARGE SCALE GENOMIC DNA]</scope>
    <source>
        <strain evidence="2 3">NBRC 109088</strain>
    </source>
</reference>
<keyword evidence="1" id="KW-0812">Transmembrane</keyword>
<protein>
    <submittedName>
        <fullName evidence="2">Uncharacterized protein</fullName>
    </submittedName>
</protein>
<dbReference type="EMBL" id="BONX01000010">
    <property type="protein sequence ID" value="GIG95367.1"/>
    <property type="molecule type" value="Genomic_DNA"/>
</dbReference>
<evidence type="ECO:0000313" key="3">
    <source>
        <dbReference type="Proteomes" id="UP000621500"/>
    </source>
</evidence>
<accession>A0ABQ4EKU8</accession>
<organism evidence="2 3">
    <name type="scientific">Plantactinospora mayteni</name>
    <dbReference type="NCBI Taxonomy" id="566021"/>
    <lineage>
        <taxon>Bacteria</taxon>
        <taxon>Bacillati</taxon>
        <taxon>Actinomycetota</taxon>
        <taxon>Actinomycetes</taxon>
        <taxon>Micromonosporales</taxon>
        <taxon>Micromonosporaceae</taxon>
        <taxon>Plantactinospora</taxon>
    </lineage>
</organism>
<keyword evidence="1" id="KW-0472">Membrane</keyword>
<evidence type="ECO:0000256" key="1">
    <source>
        <dbReference type="SAM" id="Phobius"/>
    </source>
</evidence>
<gene>
    <name evidence="2" type="ORF">Pma05_19400</name>
</gene>
<dbReference type="Proteomes" id="UP000621500">
    <property type="component" value="Unassembled WGS sequence"/>
</dbReference>
<sequence>MTRNVATVRPATNPRPRIVIVLTWTLVLEHLYALVTPPYQLGVEHAFHLSFGIAYAWLALRLPAGRPWQRNLLTILLAVQFVGRFFVFAAIPETWIRVSLIPGALVTLVLVTLLWSPADRPSR</sequence>
<name>A0ABQ4EKU8_9ACTN</name>
<feature type="transmembrane region" description="Helical" evidence="1">
    <location>
        <begin position="97"/>
        <end position="115"/>
    </location>
</feature>
<evidence type="ECO:0000313" key="2">
    <source>
        <dbReference type="EMBL" id="GIG95367.1"/>
    </source>
</evidence>
<keyword evidence="3" id="KW-1185">Reference proteome</keyword>
<comment type="caution">
    <text evidence="2">The sequence shown here is derived from an EMBL/GenBank/DDBJ whole genome shotgun (WGS) entry which is preliminary data.</text>
</comment>
<dbReference type="RefSeq" id="WP_203856980.1">
    <property type="nucleotide sequence ID" value="NZ_BAAAZQ010000032.1"/>
</dbReference>
<feature type="transmembrane region" description="Helical" evidence="1">
    <location>
        <begin position="72"/>
        <end position="91"/>
    </location>
</feature>
<feature type="transmembrane region" description="Helical" evidence="1">
    <location>
        <begin position="43"/>
        <end position="60"/>
    </location>
</feature>
<proteinExistence type="predicted"/>